<dbReference type="Proteomes" id="UP001595798">
    <property type="component" value="Unassembled WGS sequence"/>
</dbReference>
<dbReference type="RefSeq" id="WP_379889320.1">
    <property type="nucleotide sequence ID" value="NZ_JBHSDI010000059.1"/>
</dbReference>
<accession>A0ABV8QJV7</accession>
<organism evidence="2 3">
    <name type="scientific">Marinobacter lacisalsi</name>
    <dbReference type="NCBI Taxonomy" id="475979"/>
    <lineage>
        <taxon>Bacteria</taxon>
        <taxon>Pseudomonadati</taxon>
        <taxon>Pseudomonadota</taxon>
        <taxon>Gammaproteobacteria</taxon>
        <taxon>Pseudomonadales</taxon>
        <taxon>Marinobacteraceae</taxon>
        <taxon>Marinobacter</taxon>
    </lineage>
</organism>
<protein>
    <submittedName>
        <fullName evidence="2">Uncharacterized protein</fullName>
    </submittedName>
</protein>
<proteinExistence type="predicted"/>
<dbReference type="EMBL" id="JBHSDI010000059">
    <property type="protein sequence ID" value="MFC4260622.1"/>
    <property type="molecule type" value="Genomic_DNA"/>
</dbReference>
<feature type="compositionally biased region" description="Polar residues" evidence="1">
    <location>
        <begin position="41"/>
        <end position="53"/>
    </location>
</feature>
<name>A0ABV8QJV7_9GAMM</name>
<feature type="region of interest" description="Disordered" evidence="1">
    <location>
        <begin position="38"/>
        <end position="60"/>
    </location>
</feature>
<reference evidence="3" key="1">
    <citation type="journal article" date="2019" name="Int. J. Syst. Evol. Microbiol.">
        <title>The Global Catalogue of Microorganisms (GCM) 10K type strain sequencing project: providing services to taxonomists for standard genome sequencing and annotation.</title>
        <authorList>
            <consortium name="The Broad Institute Genomics Platform"/>
            <consortium name="The Broad Institute Genome Sequencing Center for Infectious Disease"/>
            <person name="Wu L."/>
            <person name="Ma J."/>
        </authorList>
    </citation>
    <scope>NUCLEOTIDE SEQUENCE [LARGE SCALE GENOMIC DNA]</scope>
    <source>
        <strain evidence="3">CECT 7297</strain>
    </source>
</reference>
<gene>
    <name evidence="2" type="ORF">ACFOZ5_16525</name>
</gene>
<sequence length="60" mass="6682">MRRRPDMIRAVVLVFVVGLAVTGLTSFQASEDESRALPADISSQGQWFQAQRTQSERTEG</sequence>
<comment type="caution">
    <text evidence="2">The sequence shown here is derived from an EMBL/GenBank/DDBJ whole genome shotgun (WGS) entry which is preliminary data.</text>
</comment>
<evidence type="ECO:0000313" key="2">
    <source>
        <dbReference type="EMBL" id="MFC4260622.1"/>
    </source>
</evidence>
<evidence type="ECO:0000313" key="3">
    <source>
        <dbReference type="Proteomes" id="UP001595798"/>
    </source>
</evidence>
<evidence type="ECO:0000256" key="1">
    <source>
        <dbReference type="SAM" id="MobiDB-lite"/>
    </source>
</evidence>
<keyword evidence="3" id="KW-1185">Reference proteome</keyword>